<keyword evidence="2" id="KW-1185">Reference proteome</keyword>
<gene>
    <name evidence="1" type="ORF">Poly30_37470</name>
</gene>
<dbReference type="PROSITE" id="PS51257">
    <property type="entry name" value="PROKAR_LIPOPROTEIN"/>
    <property type="match status" value="1"/>
</dbReference>
<organism evidence="1 2">
    <name type="scientific">Saltatorellus ferox</name>
    <dbReference type="NCBI Taxonomy" id="2528018"/>
    <lineage>
        <taxon>Bacteria</taxon>
        <taxon>Pseudomonadati</taxon>
        <taxon>Planctomycetota</taxon>
        <taxon>Planctomycetia</taxon>
        <taxon>Planctomycetia incertae sedis</taxon>
        <taxon>Saltatorellus</taxon>
    </lineage>
</organism>
<evidence type="ECO:0000313" key="1">
    <source>
        <dbReference type="EMBL" id="QDV08211.1"/>
    </source>
</evidence>
<dbReference type="RefSeq" id="WP_419190356.1">
    <property type="nucleotide sequence ID" value="NZ_CP036434.1"/>
</dbReference>
<evidence type="ECO:0000313" key="2">
    <source>
        <dbReference type="Proteomes" id="UP000320390"/>
    </source>
</evidence>
<proteinExistence type="predicted"/>
<dbReference type="EMBL" id="CP036434">
    <property type="protein sequence ID" value="QDV08211.1"/>
    <property type="molecule type" value="Genomic_DNA"/>
</dbReference>
<name>A0A518EVU3_9BACT</name>
<accession>A0A518EVU3</accession>
<protein>
    <submittedName>
        <fullName evidence="1">Uncharacterized protein</fullName>
    </submittedName>
</protein>
<dbReference type="AlphaFoldDB" id="A0A518EVU3"/>
<reference evidence="1 2" key="1">
    <citation type="submission" date="2019-02" db="EMBL/GenBank/DDBJ databases">
        <title>Deep-cultivation of Planctomycetes and their phenomic and genomic characterization uncovers novel biology.</title>
        <authorList>
            <person name="Wiegand S."/>
            <person name="Jogler M."/>
            <person name="Boedeker C."/>
            <person name="Pinto D."/>
            <person name="Vollmers J."/>
            <person name="Rivas-Marin E."/>
            <person name="Kohn T."/>
            <person name="Peeters S.H."/>
            <person name="Heuer A."/>
            <person name="Rast P."/>
            <person name="Oberbeckmann S."/>
            <person name="Bunk B."/>
            <person name="Jeske O."/>
            <person name="Meyerdierks A."/>
            <person name="Storesund J.E."/>
            <person name="Kallscheuer N."/>
            <person name="Luecker S."/>
            <person name="Lage O.M."/>
            <person name="Pohl T."/>
            <person name="Merkel B.J."/>
            <person name="Hornburger P."/>
            <person name="Mueller R.-W."/>
            <person name="Bruemmer F."/>
            <person name="Labrenz M."/>
            <person name="Spormann A.M."/>
            <person name="Op den Camp H."/>
            <person name="Overmann J."/>
            <person name="Amann R."/>
            <person name="Jetten M.S.M."/>
            <person name="Mascher T."/>
            <person name="Medema M.H."/>
            <person name="Devos D.P."/>
            <person name="Kaster A.-K."/>
            <person name="Ovreas L."/>
            <person name="Rohde M."/>
            <person name="Galperin M.Y."/>
            <person name="Jogler C."/>
        </authorList>
    </citation>
    <scope>NUCLEOTIDE SEQUENCE [LARGE SCALE GENOMIC DNA]</scope>
    <source>
        <strain evidence="1 2">Poly30</strain>
    </source>
</reference>
<sequence>MTRKFRLGLFVSVAAAVGLHVRPCWTCCWISSCDGAVHGTVESAPVDELHGAAVAPGDRLTASATEPAARPTRPVLRSMWRSASRTVAISTLDTRSKVQASSADRGLASVE</sequence>
<dbReference type="Proteomes" id="UP000320390">
    <property type="component" value="Chromosome"/>
</dbReference>